<dbReference type="SUPFAM" id="SSF63817">
    <property type="entry name" value="Sortase"/>
    <property type="match status" value="1"/>
</dbReference>
<keyword evidence="4" id="KW-1185">Reference proteome</keyword>
<dbReference type="STRING" id="1184609.KILIM_067_00040"/>
<dbReference type="eggNOG" id="COG3764">
    <property type="taxonomic scope" value="Bacteria"/>
</dbReference>
<keyword evidence="1" id="KW-0378">Hydrolase</keyword>
<sequence length="207" mass="20790">MGACAVGILGGGALIALGLGAAPPAEAPLPQQQFSVAAPASGSMPTATPDRTFAPDRLVIDSLEIDAAVVPGALDAGGELVVPGDVRTVALWSTGPGLHATSGTSVLAGHVDSHGNLGALYPLHRIAPESLVVVSDDTGRPTAWRVVSLIATPKDDLPEFTAGGPRRLAIVTCGGAVVQTPQGRRYADNVIAFAVPVAMPVSAPDQE</sequence>
<keyword evidence="2" id="KW-0732">Signal</keyword>
<dbReference type="Pfam" id="PF04203">
    <property type="entry name" value="Sortase"/>
    <property type="match status" value="1"/>
</dbReference>
<feature type="signal peptide" evidence="2">
    <location>
        <begin position="1"/>
        <end position="27"/>
    </location>
</feature>
<dbReference type="InterPro" id="IPR005754">
    <property type="entry name" value="Sortase"/>
</dbReference>
<dbReference type="GO" id="GO:0016787">
    <property type="term" value="F:hydrolase activity"/>
    <property type="evidence" value="ECO:0007669"/>
    <property type="project" value="UniProtKB-KW"/>
</dbReference>
<comment type="caution">
    <text evidence="3">The sequence shown here is derived from an EMBL/GenBank/DDBJ whole genome shotgun (WGS) entry which is preliminary data.</text>
</comment>
<accession>K6VMG5</accession>
<dbReference type="EMBL" id="BAHD01000067">
    <property type="protein sequence ID" value="GAB97403.1"/>
    <property type="molecule type" value="Genomic_DNA"/>
</dbReference>
<evidence type="ECO:0000256" key="2">
    <source>
        <dbReference type="SAM" id="SignalP"/>
    </source>
</evidence>
<evidence type="ECO:0008006" key="5">
    <source>
        <dbReference type="Google" id="ProtNLM"/>
    </source>
</evidence>
<dbReference type="InterPro" id="IPR023365">
    <property type="entry name" value="Sortase_dom-sf"/>
</dbReference>
<name>K6VMG5_9MICO</name>
<protein>
    <recommendedName>
        <fullName evidence="5">Peptidase C60 family protein</fullName>
    </recommendedName>
</protein>
<organism evidence="3 4">
    <name type="scientific">Kineosphaera limosa NBRC 100340</name>
    <dbReference type="NCBI Taxonomy" id="1184609"/>
    <lineage>
        <taxon>Bacteria</taxon>
        <taxon>Bacillati</taxon>
        <taxon>Actinomycetota</taxon>
        <taxon>Actinomycetes</taxon>
        <taxon>Micrococcales</taxon>
        <taxon>Dermatophilaceae</taxon>
        <taxon>Kineosphaera</taxon>
    </lineage>
</organism>
<evidence type="ECO:0000313" key="4">
    <source>
        <dbReference type="Proteomes" id="UP000008366"/>
    </source>
</evidence>
<dbReference type="CDD" id="cd05829">
    <property type="entry name" value="Sortase_F"/>
    <property type="match status" value="1"/>
</dbReference>
<dbReference type="InterPro" id="IPR042001">
    <property type="entry name" value="Sortase_F"/>
</dbReference>
<dbReference type="AlphaFoldDB" id="K6VMG5"/>
<evidence type="ECO:0000256" key="1">
    <source>
        <dbReference type="ARBA" id="ARBA00022801"/>
    </source>
</evidence>
<proteinExistence type="predicted"/>
<dbReference type="Proteomes" id="UP000008366">
    <property type="component" value="Unassembled WGS sequence"/>
</dbReference>
<dbReference type="Gene3D" id="2.40.260.10">
    <property type="entry name" value="Sortase"/>
    <property type="match status" value="1"/>
</dbReference>
<reference evidence="3 4" key="1">
    <citation type="submission" date="2012-08" db="EMBL/GenBank/DDBJ databases">
        <title>Whole genome shotgun sequence of Kineosphaera limosa NBRC 100340.</title>
        <authorList>
            <person name="Yoshida I."/>
            <person name="Isaki S."/>
            <person name="Hosoyama A."/>
            <person name="Tsuchikane K."/>
            <person name="Katsumata H."/>
            <person name="Ando Y."/>
            <person name="Ohji S."/>
            <person name="Hamada M."/>
            <person name="Tamura T."/>
            <person name="Yamazoe A."/>
            <person name="Yamazaki S."/>
            <person name="Fujita N."/>
        </authorList>
    </citation>
    <scope>NUCLEOTIDE SEQUENCE [LARGE SCALE GENOMIC DNA]</scope>
    <source>
        <strain evidence="3 4">NBRC 100340</strain>
    </source>
</reference>
<gene>
    <name evidence="3" type="ORF">KILIM_067_00040</name>
</gene>
<evidence type="ECO:0000313" key="3">
    <source>
        <dbReference type="EMBL" id="GAB97403.1"/>
    </source>
</evidence>
<feature type="chain" id="PRO_5003895550" description="Peptidase C60 family protein" evidence="2">
    <location>
        <begin position="28"/>
        <end position="207"/>
    </location>
</feature>